<name>E0S430_BUTPB</name>
<dbReference type="EMBL" id="CP001812">
    <property type="protein sequence ID" value="ADL36162.1"/>
    <property type="molecule type" value="Genomic_DNA"/>
</dbReference>
<reference evidence="1 2" key="1">
    <citation type="journal article" date="2010" name="PLoS ONE">
        <title>The glycobiome of the rumen bacterium Butyrivibrio proteoclasticus B316(T) highlights adaptation to a polysaccharide-rich environment.</title>
        <authorList>
            <person name="Kelly W.J."/>
            <person name="Leahy S.C."/>
            <person name="Altermann E."/>
            <person name="Yeoman C.J."/>
            <person name="Dunne J.C."/>
            <person name="Kong Z."/>
            <person name="Pacheco D.M."/>
            <person name="Li D."/>
            <person name="Noel S.J."/>
            <person name="Moon C.D."/>
            <person name="Cookson A.L."/>
            <person name="Attwood G.T."/>
        </authorList>
    </citation>
    <scope>NUCLEOTIDE SEQUENCE [LARGE SCALE GENOMIC DNA]</scope>
    <source>
        <strain evidence="2">ATCC 51982 / DSM 14932 / B316</strain>
        <plasmid evidence="2">Plasmid pCY360</plasmid>
    </source>
</reference>
<gene>
    <name evidence="1" type="ordered locus">bpr_II225</name>
</gene>
<accession>E0S430</accession>
<proteinExistence type="predicted"/>
<keyword evidence="1" id="KW-0614">Plasmid</keyword>
<sequence length="146" mass="17286">MENFNKTRKDDERTAFEDRVYKAYQLNWMLTHGYGLSDLMHIIVDRIAQDVDEDAENAMTCGVHVKQMADATRYEFLTEGEFNHGEMFACKDEFLENEYLERDIMRNILARMPESDKEKALYEKYTNNHLMNVITKKQLADALEEE</sequence>
<dbReference type="Proteomes" id="UP000001299">
    <property type="component" value="Plasmid pCY360"/>
</dbReference>
<organism evidence="1 2">
    <name type="scientific">Butyrivibrio proteoclasticus (strain ATCC 51982 / DSM 14932 / B316)</name>
    <name type="common">Clostridium proteoclasticum</name>
    <dbReference type="NCBI Taxonomy" id="515622"/>
    <lineage>
        <taxon>Bacteria</taxon>
        <taxon>Bacillati</taxon>
        <taxon>Bacillota</taxon>
        <taxon>Clostridia</taxon>
        <taxon>Lachnospirales</taxon>
        <taxon>Lachnospiraceae</taxon>
        <taxon>Butyrivibrio</taxon>
    </lineage>
</organism>
<dbReference type="HOGENOM" id="CLU_1773939_0_0_9"/>
<protein>
    <submittedName>
        <fullName evidence="1">Uncharacterized protein</fullName>
    </submittedName>
</protein>
<keyword evidence="2" id="KW-1185">Reference proteome</keyword>
<evidence type="ECO:0000313" key="2">
    <source>
        <dbReference type="Proteomes" id="UP000001299"/>
    </source>
</evidence>
<dbReference type="RefSeq" id="WP_013282811.1">
    <property type="nucleotide sequence ID" value="NC_014389.1"/>
</dbReference>
<geneLocation type="plasmid" evidence="1 2">
    <name>pCY360</name>
</geneLocation>
<dbReference type="KEGG" id="bpb:bpr_II225"/>
<dbReference type="AlphaFoldDB" id="E0S430"/>
<evidence type="ECO:0000313" key="1">
    <source>
        <dbReference type="EMBL" id="ADL36162.1"/>
    </source>
</evidence>